<evidence type="ECO:0000256" key="8">
    <source>
        <dbReference type="SAM" id="MobiDB-lite"/>
    </source>
</evidence>
<dbReference type="Gene3D" id="1.10.510.10">
    <property type="entry name" value="Transferase(Phosphotransferase) domain 1"/>
    <property type="match status" value="1"/>
</dbReference>
<dbReference type="EMBL" id="LT607413">
    <property type="protein sequence ID" value="SCF41353.1"/>
    <property type="molecule type" value="Genomic_DNA"/>
</dbReference>
<dbReference type="PROSITE" id="PS50011">
    <property type="entry name" value="PROTEIN_KINASE_DOM"/>
    <property type="match status" value="1"/>
</dbReference>
<dbReference type="Proteomes" id="UP000198253">
    <property type="component" value="Chromosome I"/>
</dbReference>
<accession>A0A1C5A7X6</accession>
<dbReference type="InterPro" id="IPR008266">
    <property type="entry name" value="Tyr_kinase_AS"/>
</dbReference>
<gene>
    <name evidence="10" type="ORF">GA0070618_6496</name>
</gene>
<name>A0A1C5A7X6_MICEC</name>
<dbReference type="CDD" id="cd14014">
    <property type="entry name" value="STKc_PknB_like"/>
    <property type="match status" value="1"/>
</dbReference>
<reference evidence="11" key="1">
    <citation type="submission" date="2016-06" db="EMBL/GenBank/DDBJ databases">
        <authorList>
            <person name="Varghese N."/>
            <person name="Submissions Spin"/>
        </authorList>
    </citation>
    <scope>NUCLEOTIDE SEQUENCE [LARGE SCALE GENOMIC DNA]</scope>
    <source>
        <strain evidence="11">DSM 43816</strain>
    </source>
</reference>
<dbReference type="PROSITE" id="PS00109">
    <property type="entry name" value="PROTEIN_KINASE_TYR"/>
    <property type="match status" value="1"/>
</dbReference>
<evidence type="ECO:0000256" key="2">
    <source>
        <dbReference type="ARBA" id="ARBA00022527"/>
    </source>
</evidence>
<dbReference type="InParanoid" id="A0A1C5A7X6"/>
<keyword evidence="2 10" id="KW-0723">Serine/threonine-protein kinase</keyword>
<dbReference type="InterPro" id="IPR000719">
    <property type="entry name" value="Prot_kinase_dom"/>
</dbReference>
<feature type="region of interest" description="Disordered" evidence="8">
    <location>
        <begin position="221"/>
        <end position="241"/>
    </location>
</feature>
<dbReference type="GO" id="GO:0004674">
    <property type="term" value="F:protein serine/threonine kinase activity"/>
    <property type="evidence" value="ECO:0007669"/>
    <property type="project" value="UniProtKB-KW"/>
</dbReference>
<protein>
    <recommendedName>
        <fullName evidence="1">non-specific serine/threonine protein kinase</fullName>
        <ecNumber evidence="1">2.7.11.1</ecNumber>
    </recommendedName>
</protein>
<keyword evidence="5 10" id="KW-0418">Kinase</keyword>
<feature type="domain" description="Protein kinase" evidence="9">
    <location>
        <begin position="23"/>
        <end position="280"/>
    </location>
</feature>
<keyword evidence="11" id="KW-1185">Reference proteome</keyword>
<evidence type="ECO:0000256" key="6">
    <source>
        <dbReference type="ARBA" id="ARBA00022840"/>
    </source>
</evidence>
<proteinExistence type="predicted"/>
<keyword evidence="3" id="KW-0808">Transferase</keyword>
<dbReference type="InterPro" id="IPR011009">
    <property type="entry name" value="Kinase-like_dom_sf"/>
</dbReference>
<dbReference type="PANTHER" id="PTHR43289:SF6">
    <property type="entry name" value="SERINE_THREONINE-PROTEIN KINASE NEKL-3"/>
    <property type="match status" value="1"/>
</dbReference>
<evidence type="ECO:0000256" key="5">
    <source>
        <dbReference type="ARBA" id="ARBA00022777"/>
    </source>
</evidence>
<feature type="compositionally biased region" description="Low complexity" evidence="8">
    <location>
        <begin position="276"/>
        <end position="330"/>
    </location>
</feature>
<evidence type="ECO:0000256" key="7">
    <source>
        <dbReference type="PROSITE-ProRule" id="PRU10141"/>
    </source>
</evidence>
<evidence type="ECO:0000256" key="3">
    <source>
        <dbReference type="ARBA" id="ARBA00022679"/>
    </source>
</evidence>
<dbReference type="SUPFAM" id="SSF56112">
    <property type="entry name" value="Protein kinase-like (PK-like)"/>
    <property type="match status" value="1"/>
</dbReference>
<feature type="region of interest" description="Disordered" evidence="8">
    <location>
        <begin position="276"/>
        <end position="354"/>
    </location>
</feature>
<feature type="compositionally biased region" description="Pro residues" evidence="8">
    <location>
        <begin position="226"/>
        <end position="235"/>
    </location>
</feature>
<dbReference type="Pfam" id="PF00069">
    <property type="entry name" value="Pkinase"/>
    <property type="match status" value="1"/>
</dbReference>
<dbReference type="InterPro" id="IPR017441">
    <property type="entry name" value="Protein_kinase_ATP_BS"/>
</dbReference>
<sequence length="531" mass="54470">MPVTGGTGGGGGAVTSPERIGSYRIERLLGAGSFATVWLGHDPVLCSSVAIKVLAENWHHDLRVRERFLDEARLLRRLDDERLVRVHAVGELADGRPYSVMVLADGGSLRDRLAAGPLPVPVALDLLAEIAAGVAVLHRHGVVHRDLTPGNILFRSHPDGERVLVADLGLAKALAAASGLTARAGTPGYMAPEQDDPLAVVDTRADVYGLGRLGVRLLGADARRNPPAPPAPPGPDGTVRLRAEVPPQVADVLRRATALRPADRHRDAEAFRAALRHAAASARRPAPGSEAGRPASGSGAGRPGPASGDGPAASTPTSGSSGPPARTGRPWTRQARTVSGSSPPPTSGAGPAGRRFAATVVGGAVLVAVGTLAGDTATVRDAHIGTSGPITVVLPPGWRAVGTGWAGQYGADGSLEPALVISPDPRRWAADPTVPGAFVGLSASTAARTTPAGFVAERPHASCAAAPVRRTRRAGVDWVVARFTCERGRPVVVEAAGLGPDRTGLIYVQVVPPAGSDAAFVDRLLAGVRVR</sequence>
<evidence type="ECO:0000256" key="4">
    <source>
        <dbReference type="ARBA" id="ARBA00022741"/>
    </source>
</evidence>
<dbReference type="AlphaFoldDB" id="A0A1C5A7X6"/>
<evidence type="ECO:0000259" key="9">
    <source>
        <dbReference type="PROSITE" id="PS50011"/>
    </source>
</evidence>
<keyword evidence="6 7" id="KW-0067">ATP-binding</keyword>
<evidence type="ECO:0000313" key="11">
    <source>
        <dbReference type="Proteomes" id="UP000198253"/>
    </source>
</evidence>
<keyword evidence="4 7" id="KW-0547">Nucleotide-binding</keyword>
<dbReference type="Gene3D" id="3.30.200.20">
    <property type="entry name" value="Phosphorylase Kinase, domain 1"/>
    <property type="match status" value="1"/>
</dbReference>
<dbReference type="PROSITE" id="PS00107">
    <property type="entry name" value="PROTEIN_KINASE_ATP"/>
    <property type="match status" value="1"/>
</dbReference>
<dbReference type="EC" id="2.7.11.1" evidence="1"/>
<dbReference type="GO" id="GO:0005524">
    <property type="term" value="F:ATP binding"/>
    <property type="evidence" value="ECO:0007669"/>
    <property type="project" value="UniProtKB-UniRule"/>
</dbReference>
<organism evidence="10 11">
    <name type="scientific">Micromonospora echinospora</name>
    <name type="common">Micromonospora purpurea</name>
    <dbReference type="NCBI Taxonomy" id="1877"/>
    <lineage>
        <taxon>Bacteria</taxon>
        <taxon>Bacillati</taxon>
        <taxon>Actinomycetota</taxon>
        <taxon>Actinomycetes</taxon>
        <taxon>Micromonosporales</taxon>
        <taxon>Micromonosporaceae</taxon>
        <taxon>Micromonospora</taxon>
    </lineage>
</organism>
<evidence type="ECO:0000313" key="10">
    <source>
        <dbReference type="EMBL" id="SCF41353.1"/>
    </source>
</evidence>
<dbReference type="PANTHER" id="PTHR43289">
    <property type="entry name" value="MITOGEN-ACTIVATED PROTEIN KINASE KINASE KINASE 20-RELATED"/>
    <property type="match status" value="1"/>
</dbReference>
<evidence type="ECO:0000256" key="1">
    <source>
        <dbReference type="ARBA" id="ARBA00012513"/>
    </source>
</evidence>
<feature type="binding site" evidence="7">
    <location>
        <position position="52"/>
    </location>
    <ligand>
        <name>ATP</name>
        <dbReference type="ChEBI" id="CHEBI:30616"/>
    </ligand>
</feature>